<evidence type="ECO:0000313" key="1">
    <source>
        <dbReference type="EMBL" id="AKH46779.1"/>
    </source>
</evidence>
<sequence length="123" mass="14088">MSWSLLITQTMSHFSIKGGKIDGREIRKEMDSLPDGQYLFTIEELPPSKTPQQMAYYRDTILKAFGRTYGERDLNACHEIIKSWLGVGSFADLNKPDFSDIIQKVTDKILELGGEIPHPERER</sequence>
<reference evidence="1" key="2">
    <citation type="submission" date="2015-03" db="EMBL/GenBank/DDBJ databases">
        <authorList>
            <person name="Chow C.-E.T."/>
            <person name="Winget D.M."/>
            <person name="White R.A.III."/>
            <person name="Hallam S.J."/>
            <person name="Suttle C.A."/>
        </authorList>
    </citation>
    <scope>NUCLEOTIDE SEQUENCE</scope>
    <source>
        <strain evidence="1">Anoxic2_2</strain>
    </source>
</reference>
<accession>A0A0F7L2J2</accession>
<proteinExistence type="predicted"/>
<reference evidence="1" key="1">
    <citation type="journal article" date="2015" name="Front. Microbiol.">
        <title>Combining genomic sequencing methods to explore viral diversity and reveal potential virus-host interactions.</title>
        <authorList>
            <person name="Chow C.E."/>
            <person name="Winget D.M."/>
            <person name="White R.A.III."/>
            <person name="Hallam S.J."/>
            <person name="Suttle C.A."/>
        </authorList>
    </citation>
    <scope>NUCLEOTIDE SEQUENCE</scope>
    <source>
        <strain evidence="1">Anoxic2_2</strain>
    </source>
</reference>
<dbReference type="EMBL" id="KR029586">
    <property type="protein sequence ID" value="AKH46779.1"/>
    <property type="molecule type" value="Genomic_DNA"/>
</dbReference>
<name>A0A0F7L2J2_9VIRU</name>
<protein>
    <submittedName>
        <fullName evidence="1">Uncharacterized protein</fullName>
    </submittedName>
</protein>
<organism evidence="1">
    <name type="scientific">uncultured marine virus</name>
    <dbReference type="NCBI Taxonomy" id="186617"/>
    <lineage>
        <taxon>Viruses</taxon>
        <taxon>environmental samples</taxon>
    </lineage>
</organism>